<evidence type="ECO:0000256" key="1">
    <source>
        <dbReference type="SAM" id="MobiDB-lite"/>
    </source>
</evidence>
<proteinExistence type="predicted"/>
<feature type="compositionally biased region" description="Low complexity" evidence="1">
    <location>
        <begin position="509"/>
        <end position="527"/>
    </location>
</feature>
<evidence type="ECO:0000313" key="3">
    <source>
        <dbReference type="Proteomes" id="UP000697127"/>
    </source>
</evidence>
<gene>
    <name evidence="2" type="primary">ARIH2_1</name>
    <name evidence="2" type="ORF">C6P40_000115</name>
</gene>
<feature type="region of interest" description="Disordered" evidence="1">
    <location>
        <begin position="549"/>
        <end position="570"/>
    </location>
</feature>
<dbReference type="Proteomes" id="UP000697127">
    <property type="component" value="Unassembled WGS sequence"/>
</dbReference>
<keyword evidence="3" id="KW-1185">Reference proteome</keyword>
<reference evidence="2" key="1">
    <citation type="submission" date="2020-11" db="EMBL/GenBank/DDBJ databases">
        <title>Kefir isolates.</title>
        <authorList>
            <person name="Marcisauskas S."/>
            <person name="Kim Y."/>
            <person name="Blasche S."/>
        </authorList>
    </citation>
    <scope>NUCLEOTIDE SEQUENCE</scope>
    <source>
        <strain evidence="2">Olga-1</strain>
    </source>
</reference>
<sequence length="597" mass="67662">MSQNPLLEVKQQPPILNINDSQLLNSKDPKTRESSPEIKSNSKPNNNNNNNNNNNDQSIIFKTPDPKNNKSQDGRLIRSSTICSNSGSKSPIRRHLRTMSITNSNPSSVCNSATNSSTTRKGINIGINLVGPVPTNLSSISSSLSSSNKEKDSFKTPRRKLFITKDNNNNNNNNNNSNNNNLLSSPPLGEFANEQLLETNQRSSIETNNTDISSIINSSPTSITPSKTNKTININNQQDELSENFRLLASKEMEILEIKNQLKYLLQKRKDKEFELQQLKLKIEKQLMNNLKQQNNEQYKHRFDQHTPKSPTSIHKSIMKPATSNIDPLLDESFIPISTNNTNTNNKSFETDKRQSWFSKPLNFIQQFDNLIYKEFEKLQIPDDYENEEDKLNTNKDLKEINAPIKSLAGDDDFNNNNSTQSSDVMQSVSQHLWSFVNDVKSNLLIEEDEPETLKTSKIIVNKSPSPLKQQQEKNLKIEENQKNLLRTASISKRQSYSQHNHNHRRRLSQNTTTSPISSNTNNNSSNDKSYGLSSEFTKDGINNVIRNISQNKQIDDGNGNDNGDNEDNTSELKTANLTITNVIQDEDLWDSEPLDI</sequence>
<feature type="compositionally biased region" description="Polar residues" evidence="1">
    <location>
        <begin position="78"/>
        <end position="89"/>
    </location>
</feature>
<feature type="compositionally biased region" description="Low complexity" evidence="1">
    <location>
        <begin position="45"/>
        <end position="55"/>
    </location>
</feature>
<feature type="compositionally biased region" description="Polar residues" evidence="1">
    <location>
        <begin position="99"/>
        <end position="117"/>
    </location>
</feature>
<dbReference type="EMBL" id="PUHW01000100">
    <property type="protein sequence ID" value="KAG0689128.1"/>
    <property type="molecule type" value="Genomic_DNA"/>
</dbReference>
<feature type="compositionally biased region" description="Basic and acidic residues" evidence="1">
    <location>
        <begin position="64"/>
        <end position="76"/>
    </location>
</feature>
<name>A0A9P6WNA6_9ASCO</name>
<feature type="region of interest" description="Disordered" evidence="1">
    <location>
        <begin position="493"/>
        <end position="536"/>
    </location>
</feature>
<feature type="compositionally biased region" description="Low complexity" evidence="1">
    <location>
        <begin position="167"/>
        <end position="185"/>
    </location>
</feature>
<evidence type="ECO:0000313" key="2">
    <source>
        <dbReference type="EMBL" id="KAG0689128.1"/>
    </source>
</evidence>
<feature type="region of interest" description="Disordered" evidence="1">
    <location>
        <begin position="162"/>
        <end position="188"/>
    </location>
</feature>
<comment type="caution">
    <text evidence="2">The sequence shown here is derived from an EMBL/GenBank/DDBJ whole genome shotgun (WGS) entry which is preliminary data.</text>
</comment>
<protein>
    <submittedName>
        <fullName evidence="2">E3 ubiquitin-protein ligase arih2</fullName>
    </submittedName>
</protein>
<feature type="compositionally biased region" description="Basic and acidic residues" evidence="1">
    <location>
        <begin position="27"/>
        <end position="36"/>
    </location>
</feature>
<feature type="region of interest" description="Disordered" evidence="1">
    <location>
        <begin position="1"/>
        <end position="117"/>
    </location>
</feature>
<dbReference type="AlphaFoldDB" id="A0A9P6WNA6"/>
<organism evidence="2 3">
    <name type="scientific">Pichia californica</name>
    <dbReference type="NCBI Taxonomy" id="460514"/>
    <lineage>
        <taxon>Eukaryota</taxon>
        <taxon>Fungi</taxon>
        <taxon>Dikarya</taxon>
        <taxon>Ascomycota</taxon>
        <taxon>Saccharomycotina</taxon>
        <taxon>Pichiomycetes</taxon>
        <taxon>Pichiales</taxon>
        <taxon>Pichiaceae</taxon>
        <taxon>Pichia</taxon>
    </lineage>
</organism>
<accession>A0A9P6WNA6</accession>